<sequence length="123" mass="13915">MLPPLLLVLCFLTTSLAQVLNLTPGRILGFDFKTNDGNYAEVFLGIPYAKAPVGELRFERPIPPEPWKDIRDCRKFGPICHPIVPEAVASGEHASEDCLMLNIIRPKKEAKKTFFFLILAHYY</sequence>
<dbReference type="PANTHER" id="PTHR44590:SF3">
    <property type="entry name" value="CARBOXYLESTERASE TYPE B DOMAIN-CONTAINING PROTEIN"/>
    <property type="match status" value="1"/>
</dbReference>
<gene>
    <name evidence="3" type="ORF">SVUK_LOCUS4598</name>
</gene>
<proteinExistence type="predicted"/>
<keyword evidence="4" id="KW-1185">Reference proteome</keyword>
<dbReference type="Pfam" id="PF00135">
    <property type="entry name" value="COesterase"/>
    <property type="match status" value="1"/>
</dbReference>
<organism evidence="3 4">
    <name type="scientific">Strongylus vulgaris</name>
    <name type="common">Blood worm</name>
    <dbReference type="NCBI Taxonomy" id="40348"/>
    <lineage>
        <taxon>Eukaryota</taxon>
        <taxon>Metazoa</taxon>
        <taxon>Ecdysozoa</taxon>
        <taxon>Nematoda</taxon>
        <taxon>Chromadorea</taxon>
        <taxon>Rhabditida</taxon>
        <taxon>Rhabditina</taxon>
        <taxon>Rhabditomorpha</taxon>
        <taxon>Strongyloidea</taxon>
        <taxon>Strongylidae</taxon>
        <taxon>Strongylus</taxon>
    </lineage>
</organism>
<evidence type="ECO:0000313" key="3">
    <source>
        <dbReference type="EMBL" id="VDM69600.1"/>
    </source>
</evidence>
<dbReference type="AlphaFoldDB" id="A0A3P7I9V3"/>
<dbReference type="InterPro" id="IPR029058">
    <property type="entry name" value="AB_hydrolase_fold"/>
</dbReference>
<evidence type="ECO:0000313" key="4">
    <source>
        <dbReference type="Proteomes" id="UP000270094"/>
    </source>
</evidence>
<dbReference type="Gene3D" id="3.40.50.1820">
    <property type="entry name" value="alpha/beta hydrolase"/>
    <property type="match status" value="1"/>
</dbReference>
<dbReference type="InterPro" id="IPR002018">
    <property type="entry name" value="CarbesteraseB"/>
</dbReference>
<dbReference type="Proteomes" id="UP000270094">
    <property type="component" value="Unassembled WGS sequence"/>
</dbReference>
<evidence type="ECO:0000259" key="2">
    <source>
        <dbReference type="Pfam" id="PF00135"/>
    </source>
</evidence>
<accession>A0A3P7I9V3</accession>
<dbReference type="SUPFAM" id="SSF53474">
    <property type="entry name" value="alpha/beta-Hydrolases"/>
    <property type="match status" value="1"/>
</dbReference>
<reference evidence="3 4" key="1">
    <citation type="submission" date="2018-11" db="EMBL/GenBank/DDBJ databases">
        <authorList>
            <consortium name="Pathogen Informatics"/>
        </authorList>
    </citation>
    <scope>NUCLEOTIDE SEQUENCE [LARGE SCALE GENOMIC DNA]</scope>
</reference>
<feature type="domain" description="Carboxylesterase type B" evidence="2">
    <location>
        <begin position="18"/>
        <end position="112"/>
    </location>
</feature>
<dbReference type="OrthoDB" id="6846267at2759"/>
<feature type="chain" id="PRO_5018186549" description="Carboxylesterase type B domain-containing protein" evidence="1">
    <location>
        <begin position="18"/>
        <end position="123"/>
    </location>
</feature>
<feature type="non-terminal residue" evidence="3">
    <location>
        <position position="123"/>
    </location>
</feature>
<dbReference type="EMBL" id="UYYB01012831">
    <property type="protein sequence ID" value="VDM69600.1"/>
    <property type="molecule type" value="Genomic_DNA"/>
</dbReference>
<name>A0A3P7I9V3_STRVU</name>
<feature type="signal peptide" evidence="1">
    <location>
        <begin position="1"/>
        <end position="17"/>
    </location>
</feature>
<protein>
    <recommendedName>
        <fullName evidence="2">Carboxylesterase type B domain-containing protein</fullName>
    </recommendedName>
</protein>
<dbReference type="PANTHER" id="PTHR44590">
    <property type="entry name" value="CARBOXYLIC ESTER HYDROLASE-RELATED"/>
    <property type="match status" value="1"/>
</dbReference>
<evidence type="ECO:0000256" key="1">
    <source>
        <dbReference type="SAM" id="SignalP"/>
    </source>
</evidence>
<keyword evidence="1" id="KW-0732">Signal</keyword>